<feature type="region of interest" description="Disordered" evidence="1">
    <location>
        <begin position="1"/>
        <end position="38"/>
    </location>
</feature>
<gene>
    <name evidence="2" type="ORF">FCALED_LOCUS15933</name>
</gene>
<dbReference type="AlphaFoldDB" id="A0A9N9IQJ5"/>
<reference evidence="2" key="1">
    <citation type="submission" date="2021-06" db="EMBL/GenBank/DDBJ databases">
        <authorList>
            <person name="Kallberg Y."/>
            <person name="Tangrot J."/>
            <person name="Rosling A."/>
        </authorList>
    </citation>
    <scope>NUCLEOTIDE SEQUENCE</scope>
    <source>
        <strain evidence="2">UK204</strain>
    </source>
</reference>
<evidence type="ECO:0000256" key="1">
    <source>
        <dbReference type="SAM" id="MobiDB-lite"/>
    </source>
</evidence>
<dbReference type="Proteomes" id="UP000789570">
    <property type="component" value="Unassembled WGS sequence"/>
</dbReference>
<accession>A0A9N9IQJ5</accession>
<feature type="non-terminal residue" evidence="2">
    <location>
        <position position="88"/>
    </location>
</feature>
<proteinExistence type="predicted"/>
<dbReference type="EMBL" id="CAJVPQ010016387">
    <property type="protein sequence ID" value="CAG8745544.1"/>
    <property type="molecule type" value="Genomic_DNA"/>
</dbReference>
<name>A0A9N9IQJ5_9GLOM</name>
<organism evidence="2 3">
    <name type="scientific">Funneliformis caledonium</name>
    <dbReference type="NCBI Taxonomy" id="1117310"/>
    <lineage>
        <taxon>Eukaryota</taxon>
        <taxon>Fungi</taxon>
        <taxon>Fungi incertae sedis</taxon>
        <taxon>Mucoromycota</taxon>
        <taxon>Glomeromycotina</taxon>
        <taxon>Glomeromycetes</taxon>
        <taxon>Glomerales</taxon>
        <taxon>Glomeraceae</taxon>
        <taxon>Funneliformis</taxon>
    </lineage>
</organism>
<evidence type="ECO:0000313" key="2">
    <source>
        <dbReference type="EMBL" id="CAG8745544.1"/>
    </source>
</evidence>
<sequence>FAVFTTGSNTSHTGSTPTISSNNPNKNPSPITISTTRTTGSTVLGSINVLRSDTNSIKKASIRNIKQRHEIEETINRLLKKSKIGNRN</sequence>
<keyword evidence="3" id="KW-1185">Reference proteome</keyword>
<comment type="caution">
    <text evidence="2">The sequence shown here is derived from an EMBL/GenBank/DDBJ whole genome shotgun (WGS) entry which is preliminary data.</text>
</comment>
<evidence type="ECO:0000313" key="3">
    <source>
        <dbReference type="Proteomes" id="UP000789570"/>
    </source>
</evidence>
<protein>
    <submittedName>
        <fullName evidence="2">7158_t:CDS:1</fullName>
    </submittedName>
</protein>